<gene>
    <name evidence="2" type="ORF">GCM10007940_07740</name>
</gene>
<evidence type="ECO:0000313" key="3">
    <source>
        <dbReference type="Proteomes" id="UP001156666"/>
    </source>
</evidence>
<dbReference type="SMART" id="SM00028">
    <property type="entry name" value="TPR"/>
    <property type="match status" value="2"/>
</dbReference>
<dbReference type="EMBL" id="BSOH01000003">
    <property type="protein sequence ID" value="GLR16159.1"/>
    <property type="molecule type" value="Genomic_DNA"/>
</dbReference>
<reference evidence="2" key="1">
    <citation type="journal article" date="2014" name="Int. J. Syst. Evol. Microbiol.">
        <title>Complete genome sequence of Corynebacterium casei LMG S-19264T (=DSM 44701T), isolated from a smear-ripened cheese.</title>
        <authorList>
            <consortium name="US DOE Joint Genome Institute (JGI-PGF)"/>
            <person name="Walter F."/>
            <person name="Albersmeier A."/>
            <person name="Kalinowski J."/>
            <person name="Ruckert C."/>
        </authorList>
    </citation>
    <scope>NUCLEOTIDE SEQUENCE</scope>
    <source>
        <strain evidence="2">NBRC 108769</strain>
    </source>
</reference>
<keyword evidence="1" id="KW-1133">Transmembrane helix</keyword>
<dbReference type="SUPFAM" id="SSF48452">
    <property type="entry name" value="TPR-like"/>
    <property type="match status" value="1"/>
</dbReference>
<dbReference type="RefSeq" id="WP_235295580.1">
    <property type="nucleotide sequence ID" value="NZ_BSOH01000003.1"/>
</dbReference>
<feature type="transmembrane region" description="Helical" evidence="1">
    <location>
        <begin position="38"/>
        <end position="57"/>
    </location>
</feature>
<organism evidence="2 3">
    <name type="scientific">Portibacter lacus</name>
    <dbReference type="NCBI Taxonomy" id="1099794"/>
    <lineage>
        <taxon>Bacteria</taxon>
        <taxon>Pseudomonadati</taxon>
        <taxon>Bacteroidota</taxon>
        <taxon>Saprospiria</taxon>
        <taxon>Saprospirales</taxon>
        <taxon>Haliscomenobacteraceae</taxon>
        <taxon>Portibacter</taxon>
    </lineage>
</organism>
<dbReference type="Gene3D" id="1.25.40.10">
    <property type="entry name" value="Tetratricopeptide repeat domain"/>
    <property type="match status" value="1"/>
</dbReference>
<evidence type="ECO:0008006" key="4">
    <source>
        <dbReference type="Google" id="ProtNLM"/>
    </source>
</evidence>
<accession>A0AA37SMQ6</accession>
<proteinExistence type="predicted"/>
<comment type="caution">
    <text evidence="2">The sequence shown here is derived from an EMBL/GenBank/DDBJ whole genome shotgun (WGS) entry which is preliminary data.</text>
</comment>
<dbReference type="AlphaFoldDB" id="A0AA37SMQ6"/>
<keyword evidence="3" id="KW-1185">Reference proteome</keyword>
<keyword evidence="1" id="KW-0812">Transmembrane</keyword>
<keyword evidence="1" id="KW-0472">Membrane</keyword>
<dbReference type="InterPro" id="IPR019734">
    <property type="entry name" value="TPR_rpt"/>
</dbReference>
<name>A0AA37SMQ6_9BACT</name>
<sequence>MSSKIPTVRQIAWISIIPQLLVMGLIFLIWYQFDKSNFIIFGAITYLIISQLLRRTIARAHRKGMIKVKKEEFNEAIPHFENSYQYFKKNDWIDKYRFLTLLSSGKMSYKEMALNNIAFCYGQIGNGKLSKEYYQKTLDEFPDSGMAKVGLRLLNSMSNNGE</sequence>
<protein>
    <recommendedName>
        <fullName evidence="4">Tetratricopeptide repeat protein</fullName>
    </recommendedName>
</protein>
<dbReference type="Proteomes" id="UP001156666">
    <property type="component" value="Unassembled WGS sequence"/>
</dbReference>
<dbReference type="InterPro" id="IPR011990">
    <property type="entry name" value="TPR-like_helical_dom_sf"/>
</dbReference>
<feature type="transmembrane region" description="Helical" evidence="1">
    <location>
        <begin position="12"/>
        <end position="32"/>
    </location>
</feature>
<evidence type="ECO:0000313" key="2">
    <source>
        <dbReference type="EMBL" id="GLR16159.1"/>
    </source>
</evidence>
<evidence type="ECO:0000256" key="1">
    <source>
        <dbReference type="SAM" id="Phobius"/>
    </source>
</evidence>
<reference evidence="2" key="2">
    <citation type="submission" date="2023-01" db="EMBL/GenBank/DDBJ databases">
        <title>Draft genome sequence of Portibacter lacus strain NBRC 108769.</title>
        <authorList>
            <person name="Sun Q."/>
            <person name="Mori K."/>
        </authorList>
    </citation>
    <scope>NUCLEOTIDE SEQUENCE</scope>
    <source>
        <strain evidence="2">NBRC 108769</strain>
    </source>
</reference>